<dbReference type="PANTHER" id="PTHR43236">
    <property type="entry name" value="ANTITOXIN HIGA1"/>
    <property type="match status" value="1"/>
</dbReference>
<sequence length="370" mass="41307">MTESNWSSPPGDTIFRLMTSREIDAAELADAMGISSKDFDAVITGRRRLTESDAAVLADNLGSTARFWLARDKAYVLDMARLDERNSQTSEETWLASMPVASMRKYGWTQRGARAKDKLMGEILAFFGCGTLQEWGQRYSSGVGAVAFRTSLSLASDGMATLVWLRAGELTVIDRDIPKFDRAAFKRILPGLKKLSAYKRPSVFLPRLVEACRTVGVAVATARTPDGCRASGASWFNADGNPVILLSFRHMSEDHFWFTFFHEAGHVVLHGKSHIDGEGTVAMGTDTERQESEANEFAQDVLFPMELREDLRHSGVRPRSIIAIARQADVTPGIIVGQLQRAKYLDHSKMNFLKRRYRWNDDAHVPDLID</sequence>
<dbReference type="PANTHER" id="PTHR43236:SF1">
    <property type="entry name" value="BLL7220 PROTEIN"/>
    <property type="match status" value="1"/>
</dbReference>
<feature type="domain" description="IrrE N-terminal-like" evidence="1">
    <location>
        <begin position="239"/>
        <end position="313"/>
    </location>
</feature>
<dbReference type="InterPro" id="IPR052345">
    <property type="entry name" value="Rad_response_metalloprotease"/>
</dbReference>
<name>A0ABU8L338_9HYPH</name>
<comment type="caution">
    <text evidence="2">The sequence shown here is derived from an EMBL/GenBank/DDBJ whole genome shotgun (WGS) entry which is preliminary data.</text>
</comment>
<evidence type="ECO:0000259" key="1">
    <source>
        <dbReference type="Pfam" id="PF06114"/>
    </source>
</evidence>
<protein>
    <submittedName>
        <fullName evidence="2">ImmA/IrrE family metallo-endopeptidase</fullName>
    </submittedName>
</protein>
<dbReference type="EMBL" id="JAPYKS010000027">
    <property type="protein sequence ID" value="MEI9412381.1"/>
    <property type="molecule type" value="Genomic_DNA"/>
</dbReference>
<evidence type="ECO:0000313" key="2">
    <source>
        <dbReference type="EMBL" id="MEI9412381.1"/>
    </source>
</evidence>
<keyword evidence="3" id="KW-1185">Reference proteome</keyword>
<gene>
    <name evidence="2" type="ORF">O7A60_27035</name>
</gene>
<dbReference type="InterPro" id="IPR010982">
    <property type="entry name" value="Lambda_DNA-bd_dom_sf"/>
</dbReference>
<dbReference type="Gene3D" id="1.10.10.2910">
    <property type="match status" value="1"/>
</dbReference>
<dbReference type="Gene3D" id="1.10.260.40">
    <property type="entry name" value="lambda repressor-like DNA-binding domains"/>
    <property type="match status" value="1"/>
</dbReference>
<dbReference type="RefSeq" id="WP_337108788.1">
    <property type="nucleotide sequence ID" value="NZ_JAPYKS010000027.1"/>
</dbReference>
<evidence type="ECO:0000313" key="3">
    <source>
        <dbReference type="Proteomes" id="UP001387293"/>
    </source>
</evidence>
<organism evidence="2 3">
    <name type="scientific">Mesorhizobium salmacidum</name>
    <dbReference type="NCBI Taxonomy" id="3015171"/>
    <lineage>
        <taxon>Bacteria</taxon>
        <taxon>Pseudomonadati</taxon>
        <taxon>Pseudomonadota</taxon>
        <taxon>Alphaproteobacteria</taxon>
        <taxon>Hyphomicrobiales</taxon>
        <taxon>Phyllobacteriaceae</taxon>
        <taxon>Mesorhizobium</taxon>
    </lineage>
</organism>
<dbReference type="InterPro" id="IPR010359">
    <property type="entry name" value="IrrE_HExxH"/>
</dbReference>
<accession>A0ABU8L338</accession>
<dbReference type="Pfam" id="PF06114">
    <property type="entry name" value="Peptidase_M78"/>
    <property type="match status" value="1"/>
</dbReference>
<proteinExistence type="predicted"/>
<reference evidence="2 3" key="1">
    <citation type="submission" date="2022-12" db="EMBL/GenBank/DDBJ databases">
        <authorList>
            <person name="Muema E."/>
        </authorList>
    </citation>
    <scope>NUCLEOTIDE SEQUENCE [LARGE SCALE GENOMIC DNA]</scope>
    <source>
        <strain evidence="3">1326</strain>
    </source>
</reference>
<dbReference type="SUPFAM" id="SSF47413">
    <property type="entry name" value="lambda repressor-like DNA-binding domains"/>
    <property type="match status" value="1"/>
</dbReference>
<dbReference type="Proteomes" id="UP001387293">
    <property type="component" value="Unassembled WGS sequence"/>
</dbReference>